<keyword evidence="2" id="KW-0813">Transport</keyword>
<keyword evidence="4 8" id="KW-0812">Transmembrane</keyword>
<feature type="region of interest" description="Disordered" evidence="7">
    <location>
        <begin position="465"/>
        <end position="504"/>
    </location>
</feature>
<evidence type="ECO:0000259" key="9">
    <source>
        <dbReference type="PROSITE" id="PS50850"/>
    </source>
</evidence>
<feature type="transmembrane region" description="Helical" evidence="8">
    <location>
        <begin position="223"/>
        <end position="244"/>
    </location>
</feature>
<feature type="transmembrane region" description="Helical" evidence="8">
    <location>
        <begin position="73"/>
        <end position="90"/>
    </location>
</feature>
<dbReference type="SUPFAM" id="SSF103473">
    <property type="entry name" value="MFS general substrate transporter"/>
    <property type="match status" value="1"/>
</dbReference>
<dbReference type="RefSeq" id="WP_284293877.1">
    <property type="nucleotide sequence ID" value="NZ_BSUK01000001.1"/>
</dbReference>
<sequence>MSEPTTTTAEPPSPGTTTGPAPAESAAGHPRRWAALAVIAVAQLMLLLDTSIMNIALPSAARDLGISDADRQWAITAYTLAFGGLLLLGGRVADYVGRKRTLVVALVGFAATSALGGAATSGGMLFAARALQGAFGALLAPAALSLITVMFTSSRERARAFSVFGAVSGAGGAIGLLAGGALTEYLDWRWCLYVNAPIAVVAAVLAVRLVPESRAHGSTRLDVPGAVLVTGGLVALVYAFTQAAKQTTGADGLPSTVGWGDPTVVTLLAVAAAALIGFVVLETRVKNPLLPIRVVLDRNRGGSYLVFLLIGAGLFAMFLFMTLDFQLVLGWTPLRAGFAFLPFALAVIASAGLVARLLPRVGPRPLLVTGLAMASAGMFLLTRTTPDSSYATTVLPSALIIGTGLAMVFVPASSTALLGVREHDAGVASAVLNTAQQVGGSLGVALLNTVAISAVTAKLTDLVASGGDPGRRRCRRPPRCTATTSPMRGAAGSSPQRWSWLSSS</sequence>
<evidence type="ECO:0000256" key="5">
    <source>
        <dbReference type="ARBA" id="ARBA00022989"/>
    </source>
</evidence>
<feature type="transmembrane region" description="Helical" evidence="8">
    <location>
        <begin position="163"/>
        <end position="186"/>
    </location>
</feature>
<keyword evidence="6 8" id="KW-0472">Membrane</keyword>
<feature type="compositionally biased region" description="Low complexity" evidence="7">
    <location>
        <begin position="493"/>
        <end position="504"/>
    </location>
</feature>
<dbReference type="Proteomes" id="UP001157091">
    <property type="component" value="Unassembled WGS sequence"/>
</dbReference>
<organism evidence="10 11">
    <name type="scientific">Luteimicrobium album</name>
    <dbReference type="NCBI Taxonomy" id="1054550"/>
    <lineage>
        <taxon>Bacteria</taxon>
        <taxon>Bacillati</taxon>
        <taxon>Actinomycetota</taxon>
        <taxon>Actinomycetes</taxon>
        <taxon>Micrococcales</taxon>
        <taxon>Luteimicrobium</taxon>
    </lineage>
</organism>
<feature type="transmembrane region" description="Helical" evidence="8">
    <location>
        <begin position="192"/>
        <end position="211"/>
    </location>
</feature>
<comment type="subcellular location">
    <subcellularLocation>
        <location evidence="1">Cell membrane</location>
        <topology evidence="1">Multi-pass membrane protein</topology>
    </subcellularLocation>
</comment>
<keyword evidence="5 8" id="KW-1133">Transmembrane helix</keyword>
<comment type="caution">
    <text evidence="10">The sequence shown here is derived from an EMBL/GenBank/DDBJ whole genome shotgun (WGS) entry which is preliminary data.</text>
</comment>
<dbReference type="PRINTS" id="PR01036">
    <property type="entry name" value="TCRTETB"/>
</dbReference>
<evidence type="ECO:0000256" key="3">
    <source>
        <dbReference type="ARBA" id="ARBA00022475"/>
    </source>
</evidence>
<evidence type="ECO:0000256" key="2">
    <source>
        <dbReference type="ARBA" id="ARBA00022448"/>
    </source>
</evidence>
<protein>
    <submittedName>
        <fullName evidence="10">MFS transporter</fullName>
    </submittedName>
</protein>
<dbReference type="PANTHER" id="PTHR42718">
    <property type="entry name" value="MAJOR FACILITATOR SUPERFAMILY MULTIDRUG TRANSPORTER MFSC"/>
    <property type="match status" value="1"/>
</dbReference>
<dbReference type="InterPro" id="IPR036259">
    <property type="entry name" value="MFS_trans_sf"/>
</dbReference>
<evidence type="ECO:0000256" key="1">
    <source>
        <dbReference type="ARBA" id="ARBA00004651"/>
    </source>
</evidence>
<feature type="transmembrane region" description="Helical" evidence="8">
    <location>
        <begin position="264"/>
        <end position="281"/>
    </location>
</feature>
<evidence type="ECO:0000256" key="8">
    <source>
        <dbReference type="SAM" id="Phobius"/>
    </source>
</evidence>
<dbReference type="InterPro" id="IPR005829">
    <property type="entry name" value="Sugar_transporter_CS"/>
</dbReference>
<dbReference type="Pfam" id="PF07690">
    <property type="entry name" value="MFS_1"/>
    <property type="match status" value="1"/>
</dbReference>
<reference evidence="11" key="1">
    <citation type="journal article" date="2019" name="Int. J. Syst. Evol. Microbiol.">
        <title>The Global Catalogue of Microorganisms (GCM) 10K type strain sequencing project: providing services to taxonomists for standard genome sequencing and annotation.</title>
        <authorList>
            <consortium name="The Broad Institute Genomics Platform"/>
            <consortium name="The Broad Institute Genome Sequencing Center for Infectious Disease"/>
            <person name="Wu L."/>
            <person name="Ma J."/>
        </authorList>
    </citation>
    <scope>NUCLEOTIDE SEQUENCE [LARGE SCALE GENOMIC DNA]</scope>
    <source>
        <strain evidence="11">NBRC 106348</strain>
    </source>
</reference>
<dbReference type="InterPro" id="IPR020846">
    <property type="entry name" value="MFS_dom"/>
</dbReference>
<dbReference type="Gene3D" id="1.20.1250.20">
    <property type="entry name" value="MFS general substrate transporter like domains"/>
    <property type="match status" value="1"/>
</dbReference>
<dbReference type="EMBL" id="BSUK01000001">
    <property type="protein sequence ID" value="GMA25197.1"/>
    <property type="molecule type" value="Genomic_DNA"/>
</dbReference>
<dbReference type="PROSITE" id="PS50850">
    <property type="entry name" value="MFS"/>
    <property type="match status" value="1"/>
</dbReference>
<evidence type="ECO:0000256" key="4">
    <source>
        <dbReference type="ARBA" id="ARBA00022692"/>
    </source>
</evidence>
<feature type="transmembrane region" description="Helical" evidence="8">
    <location>
        <begin position="102"/>
        <end position="127"/>
    </location>
</feature>
<feature type="transmembrane region" description="Helical" evidence="8">
    <location>
        <begin position="133"/>
        <end position="151"/>
    </location>
</feature>
<feature type="region of interest" description="Disordered" evidence="7">
    <location>
        <begin position="1"/>
        <end position="26"/>
    </location>
</feature>
<dbReference type="PROSITE" id="PS00216">
    <property type="entry name" value="SUGAR_TRANSPORT_1"/>
    <property type="match status" value="1"/>
</dbReference>
<evidence type="ECO:0000313" key="11">
    <source>
        <dbReference type="Proteomes" id="UP001157091"/>
    </source>
</evidence>
<feature type="domain" description="Major facilitator superfamily (MFS) profile" evidence="9">
    <location>
        <begin position="35"/>
        <end position="504"/>
    </location>
</feature>
<feature type="transmembrane region" description="Helical" evidence="8">
    <location>
        <begin position="365"/>
        <end position="382"/>
    </location>
</feature>
<feature type="transmembrane region" description="Helical" evidence="8">
    <location>
        <begin position="394"/>
        <end position="412"/>
    </location>
</feature>
<dbReference type="PANTHER" id="PTHR42718:SF46">
    <property type="entry name" value="BLR6921 PROTEIN"/>
    <property type="match status" value="1"/>
</dbReference>
<feature type="transmembrane region" description="Helical" evidence="8">
    <location>
        <begin position="335"/>
        <end position="358"/>
    </location>
</feature>
<evidence type="ECO:0000256" key="7">
    <source>
        <dbReference type="SAM" id="MobiDB-lite"/>
    </source>
</evidence>
<name>A0ABQ6I3K4_9MICO</name>
<dbReference type="InterPro" id="IPR011701">
    <property type="entry name" value="MFS"/>
</dbReference>
<feature type="transmembrane region" description="Helical" evidence="8">
    <location>
        <begin position="302"/>
        <end position="323"/>
    </location>
</feature>
<evidence type="ECO:0000256" key="6">
    <source>
        <dbReference type="ARBA" id="ARBA00023136"/>
    </source>
</evidence>
<keyword evidence="11" id="KW-1185">Reference proteome</keyword>
<dbReference type="Gene3D" id="1.20.1720.10">
    <property type="entry name" value="Multidrug resistance protein D"/>
    <property type="match status" value="1"/>
</dbReference>
<accession>A0ABQ6I3K4</accession>
<gene>
    <name evidence="10" type="ORF">GCM10025864_29560</name>
</gene>
<dbReference type="CDD" id="cd17321">
    <property type="entry name" value="MFS_MMR_MDR_like"/>
    <property type="match status" value="1"/>
</dbReference>
<proteinExistence type="predicted"/>
<evidence type="ECO:0000313" key="10">
    <source>
        <dbReference type="EMBL" id="GMA25197.1"/>
    </source>
</evidence>
<keyword evidence="3" id="KW-1003">Cell membrane</keyword>
<feature type="transmembrane region" description="Helical" evidence="8">
    <location>
        <begin position="33"/>
        <end position="53"/>
    </location>
</feature>